<evidence type="ECO:0000313" key="3">
    <source>
        <dbReference type="Proteomes" id="UP000267821"/>
    </source>
</evidence>
<evidence type="ECO:0000256" key="1">
    <source>
        <dbReference type="SAM" id="MobiDB-lite"/>
    </source>
</evidence>
<dbReference type="Pfam" id="PF12520">
    <property type="entry name" value="DUF3723"/>
    <property type="match status" value="2"/>
</dbReference>
<dbReference type="STRING" id="1051890.A0A3N4L7R5"/>
<accession>A0A3N4L7R5</accession>
<organism evidence="2 3">
    <name type="scientific">Terfezia boudieri ATCC MYA-4762</name>
    <dbReference type="NCBI Taxonomy" id="1051890"/>
    <lineage>
        <taxon>Eukaryota</taxon>
        <taxon>Fungi</taxon>
        <taxon>Dikarya</taxon>
        <taxon>Ascomycota</taxon>
        <taxon>Pezizomycotina</taxon>
        <taxon>Pezizomycetes</taxon>
        <taxon>Pezizales</taxon>
        <taxon>Pezizaceae</taxon>
        <taxon>Terfezia</taxon>
    </lineage>
</organism>
<keyword evidence="3" id="KW-1185">Reference proteome</keyword>
<evidence type="ECO:0008006" key="4">
    <source>
        <dbReference type="Google" id="ProtNLM"/>
    </source>
</evidence>
<dbReference type="EMBL" id="ML121603">
    <property type="protein sequence ID" value="RPB18930.1"/>
    <property type="molecule type" value="Genomic_DNA"/>
</dbReference>
<evidence type="ECO:0000313" key="2">
    <source>
        <dbReference type="EMBL" id="RPB18930.1"/>
    </source>
</evidence>
<feature type="region of interest" description="Disordered" evidence="1">
    <location>
        <begin position="412"/>
        <end position="482"/>
    </location>
</feature>
<dbReference type="InterPro" id="IPR022198">
    <property type="entry name" value="DUF3723"/>
</dbReference>
<feature type="compositionally biased region" description="Basic and acidic residues" evidence="1">
    <location>
        <begin position="979"/>
        <end position="1003"/>
    </location>
</feature>
<feature type="compositionally biased region" description="Acidic residues" evidence="1">
    <location>
        <begin position="416"/>
        <end position="472"/>
    </location>
</feature>
<proteinExistence type="predicted"/>
<name>A0A3N4L7R5_9PEZI</name>
<dbReference type="OrthoDB" id="4227485at2759"/>
<dbReference type="Proteomes" id="UP000267821">
    <property type="component" value="Unassembled WGS sequence"/>
</dbReference>
<dbReference type="InParanoid" id="A0A3N4L7R5"/>
<dbReference type="SUPFAM" id="SSF54001">
    <property type="entry name" value="Cysteine proteinases"/>
    <property type="match status" value="1"/>
</dbReference>
<reference evidence="2 3" key="1">
    <citation type="journal article" date="2018" name="Nat. Ecol. Evol.">
        <title>Pezizomycetes genomes reveal the molecular basis of ectomycorrhizal truffle lifestyle.</title>
        <authorList>
            <person name="Murat C."/>
            <person name="Payen T."/>
            <person name="Noel B."/>
            <person name="Kuo A."/>
            <person name="Morin E."/>
            <person name="Chen J."/>
            <person name="Kohler A."/>
            <person name="Krizsan K."/>
            <person name="Balestrini R."/>
            <person name="Da Silva C."/>
            <person name="Montanini B."/>
            <person name="Hainaut M."/>
            <person name="Levati E."/>
            <person name="Barry K.W."/>
            <person name="Belfiori B."/>
            <person name="Cichocki N."/>
            <person name="Clum A."/>
            <person name="Dockter R.B."/>
            <person name="Fauchery L."/>
            <person name="Guy J."/>
            <person name="Iotti M."/>
            <person name="Le Tacon F."/>
            <person name="Lindquist E.A."/>
            <person name="Lipzen A."/>
            <person name="Malagnac F."/>
            <person name="Mello A."/>
            <person name="Molinier V."/>
            <person name="Miyauchi S."/>
            <person name="Poulain J."/>
            <person name="Riccioni C."/>
            <person name="Rubini A."/>
            <person name="Sitrit Y."/>
            <person name="Splivallo R."/>
            <person name="Traeger S."/>
            <person name="Wang M."/>
            <person name="Zifcakova L."/>
            <person name="Wipf D."/>
            <person name="Zambonelli A."/>
            <person name="Paolocci F."/>
            <person name="Nowrousian M."/>
            <person name="Ottonello S."/>
            <person name="Baldrian P."/>
            <person name="Spatafora J.W."/>
            <person name="Henrissat B."/>
            <person name="Nagy L.G."/>
            <person name="Aury J.M."/>
            <person name="Wincker P."/>
            <person name="Grigoriev I.V."/>
            <person name="Bonfante P."/>
            <person name="Martin F.M."/>
        </authorList>
    </citation>
    <scope>NUCLEOTIDE SEQUENCE [LARGE SCALE GENOMIC DNA]</scope>
    <source>
        <strain evidence="2 3">ATCC MYA-4762</strain>
    </source>
</reference>
<dbReference type="InterPro" id="IPR038765">
    <property type="entry name" value="Papain-like_cys_pep_sf"/>
</dbReference>
<dbReference type="Gene3D" id="3.40.395.10">
    <property type="entry name" value="Adenoviral Proteinase, Chain A"/>
    <property type="match status" value="1"/>
</dbReference>
<feature type="region of interest" description="Disordered" evidence="1">
    <location>
        <begin position="973"/>
        <end position="1021"/>
    </location>
</feature>
<gene>
    <name evidence="2" type="ORF">L211DRAFT_871548</name>
</gene>
<dbReference type="AlphaFoldDB" id="A0A3N4L7R5"/>
<protein>
    <recommendedName>
        <fullName evidence="4">Ubiquitin-like protease family profile domain-containing protein</fullName>
    </recommendedName>
</protein>
<feature type="compositionally biased region" description="Basic and acidic residues" evidence="1">
    <location>
        <begin position="473"/>
        <end position="482"/>
    </location>
</feature>
<sequence length="1021" mass="116932">MAPLPYRTIHVSLYSLEFPYSLEQSLNSNIIQRIQNSFTAEGVKRDLYPIPAELHPDEVPDDEDTVLDIKVSCLHGRHRIAAAKLVVAPADAWWYVDLYHPLTEAERLEFIKGPTVQKSICDGHILKMLLRGDNQWNNLHKAKRKYVDSLRQQRDLWKSLQQLAYLDGLWEDVKIGPLGHLGSIAGLSPQLINYLNAIYGFWSILPEGAVDYATVQYLNLLCPQSLLPSNFYFGIDLETSYQRIWQFLLSHEEIKKKYPPGKQRKDEGIWEENWYQLARLADKEGFRTDIIRHALLNDPDIVAAKSFLGEQAARKGIQYNDAKSVNTIASILSRMNRPRLKPRRDLYSNDAVVDIKYRAGTKVIAPQEVSLRRPPQDEDTGVTVVYVALATFNTFFKLPTYDSAYKASFHGLGGSAEDEPEDMEDTEVSADKSDEDEDMEDTEVLADKSAEDEDMEDTEVSADKSAEDEDIEDTGRVEEVSADKSAEDQYECLNLKRCLNGTTITAYLESTGAHTTITILDSLGPQDYHTGVVKKLQACILKEYPGRSTSRGYAKGPLQSNPWDCGVYLLAMLEKFLQEGSFDILGSFCPDATIYRQVVAERLSRERQAIHQFTRFRFRQLQARSFLKRIMREYPDWDFGQTTRQVWVLVSFHKKYPQLTITEYMVLTVARMCPWVDMQTVQNVLHDNNFGYVASIKALYKRFKPLLESSFEGKEPPHAQALRATTCNYEGANWLRCHWSPLVECIDMEDIFDVKRLSGQTLVGSDATTSKTEEPTPEVFSPPIVDWDSETVFSPPIVDWGSDEDEMKLGHLRQDSPSVVAEMEVREELADSDLASPGDRLGEDANIIGLHNLDIIATIVFKEVPAMKRMWDIKWTKFINEVYKHRPRGTRTTSTLLRYNFYLIDSRYYLVYHTVIECPEEMCSAFIHQEVVRDRHYWLQDLGNYSRSFTYTEGLQQGLAKRAFILRITPQSGRKRTMHPNDSESEEQPKLKKGKCEEKEMGGKGRVKGKKSCGIERVNWK</sequence>